<accession>A0A1Q9C6F5</accession>
<comment type="caution">
    <text evidence="1">The sequence shown here is derived from an EMBL/GenBank/DDBJ whole genome shotgun (WGS) entry which is preliminary data.</text>
</comment>
<gene>
    <name evidence="1" type="ORF">AK812_SmicGene41298</name>
</gene>
<dbReference type="Proteomes" id="UP000186817">
    <property type="component" value="Unassembled WGS sequence"/>
</dbReference>
<reference evidence="1 2" key="1">
    <citation type="submission" date="2016-02" db="EMBL/GenBank/DDBJ databases">
        <title>Genome analysis of coral dinoflagellate symbionts highlights evolutionary adaptations to a symbiotic lifestyle.</title>
        <authorList>
            <person name="Aranda M."/>
            <person name="Li Y."/>
            <person name="Liew Y.J."/>
            <person name="Baumgarten S."/>
            <person name="Simakov O."/>
            <person name="Wilson M."/>
            <person name="Piel J."/>
            <person name="Ashoor H."/>
            <person name="Bougouffa S."/>
            <person name="Bajic V.B."/>
            <person name="Ryu T."/>
            <person name="Ravasi T."/>
            <person name="Bayer T."/>
            <person name="Micklem G."/>
            <person name="Kim H."/>
            <person name="Bhak J."/>
            <person name="Lajeunesse T.C."/>
            <person name="Voolstra C.R."/>
        </authorList>
    </citation>
    <scope>NUCLEOTIDE SEQUENCE [LARGE SCALE GENOMIC DNA]</scope>
    <source>
        <strain evidence="1 2">CCMP2467</strain>
    </source>
</reference>
<sequence>MVACTARHAHHVLRPPIGTWTFTSQCVAPPLELVVDLADAAWPRTRIARRLAAGHPPGQRCKIAQASAPNTVLHHGMVRLASRSHLLTANSIIVKAMMPTGRKAIVAGESRLSKDAFDRIDRRLGKLWRGFNRME</sequence>
<organism evidence="1 2">
    <name type="scientific">Symbiodinium microadriaticum</name>
    <name type="common">Dinoflagellate</name>
    <name type="synonym">Zooxanthella microadriatica</name>
    <dbReference type="NCBI Taxonomy" id="2951"/>
    <lineage>
        <taxon>Eukaryota</taxon>
        <taxon>Sar</taxon>
        <taxon>Alveolata</taxon>
        <taxon>Dinophyceae</taxon>
        <taxon>Suessiales</taxon>
        <taxon>Symbiodiniaceae</taxon>
        <taxon>Symbiodinium</taxon>
    </lineage>
</organism>
<evidence type="ECO:0000313" key="2">
    <source>
        <dbReference type="Proteomes" id="UP000186817"/>
    </source>
</evidence>
<proteinExistence type="predicted"/>
<keyword evidence="2" id="KW-1185">Reference proteome</keyword>
<evidence type="ECO:0000313" key="1">
    <source>
        <dbReference type="EMBL" id="OLP78510.1"/>
    </source>
</evidence>
<name>A0A1Q9C6F5_SYMMI</name>
<protein>
    <submittedName>
        <fullName evidence="1">Uncharacterized protein</fullName>
    </submittedName>
</protein>
<dbReference type="AlphaFoldDB" id="A0A1Q9C6F5"/>
<dbReference type="EMBL" id="LSRX01001601">
    <property type="protein sequence ID" value="OLP78510.1"/>
    <property type="molecule type" value="Genomic_DNA"/>
</dbReference>